<keyword evidence="1" id="KW-0472">Membrane</keyword>
<proteinExistence type="predicted"/>
<evidence type="ECO:0000313" key="3">
    <source>
        <dbReference type="EMBL" id="KOF96514.1"/>
    </source>
</evidence>
<reference evidence="3" key="1">
    <citation type="submission" date="2015-07" db="EMBL/GenBank/DDBJ databases">
        <title>MeaNS - Measles Nucleotide Surveillance Program.</title>
        <authorList>
            <person name="Tran T."/>
            <person name="Druce J."/>
        </authorList>
    </citation>
    <scope>NUCLEOTIDE SEQUENCE</scope>
    <source>
        <strain evidence="3">UCB-OBI-ISO-001</strain>
        <tissue evidence="3">Gonad</tissue>
    </source>
</reference>
<dbReference type="Pfam" id="PF14875">
    <property type="entry name" value="PIP49_N"/>
    <property type="match status" value="1"/>
</dbReference>
<dbReference type="AlphaFoldDB" id="A0A0L8I591"/>
<gene>
    <name evidence="3" type="ORF">OCBIM_22034703mg</name>
</gene>
<evidence type="ECO:0000256" key="1">
    <source>
        <dbReference type="SAM" id="Phobius"/>
    </source>
</evidence>
<dbReference type="EMBL" id="KQ416547">
    <property type="protein sequence ID" value="KOF96514.1"/>
    <property type="molecule type" value="Genomic_DNA"/>
</dbReference>
<evidence type="ECO:0000259" key="2">
    <source>
        <dbReference type="Pfam" id="PF14875"/>
    </source>
</evidence>
<accession>A0A0L8I591</accession>
<keyword evidence="1" id="KW-0812">Transmembrane</keyword>
<organism evidence="3">
    <name type="scientific">Octopus bimaculoides</name>
    <name type="common">California two-spotted octopus</name>
    <dbReference type="NCBI Taxonomy" id="37653"/>
    <lineage>
        <taxon>Eukaryota</taxon>
        <taxon>Metazoa</taxon>
        <taxon>Spiralia</taxon>
        <taxon>Lophotrochozoa</taxon>
        <taxon>Mollusca</taxon>
        <taxon>Cephalopoda</taxon>
        <taxon>Coleoidea</taxon>
        <taxon>Octopodiformes</taxon>
        <taxon>Octopoda</taxon>
        <taxon>Incirrata</taxon>
        <taxon>Octopodidae</taxon>
        <taxon>Octopus</taxon>
    </lineage>
</organism>
<name>A0A0L8I591_OCTBM</name>
<dbReference type="InterPro" id="IPR029244">
    <property type="entry name" value="FAM69_N"/>
</dbReference>
<dbReference type="OrthoDB" id="8860232at2759"/>
<protein>
    <recommendedName>
        <fullName evidence="2">FAM69 N-terminal domain-containing protein</fullName>
    </recommendedName>
</protein>
<feature type="transmembrane region" description="Helical" evidence="1">
    <location>
        <begin position="6"/>
        <end position="23"/>
    </location>
</feature>
<sequence>MLVYSAFTGILLFSMLCVIIAIYDPCNGRSVRDSLCELYEDGMVSGRLCYSLCKERVPVLSNCLKQQPNLKVC</sequence>
<keyword evidence="1" id="KW-1133">Transmembrane helix</keyword>
<feature type="domain" description="FAM69 N-terminal" evidence="2">
    <location>
        <begin position="10"/>
        <end position="72"/>
    </location>
</feature>